<dbReference type="GO" id="GO:0071014">
    <property type="term" value="C:post-mRNA release spliceosomal complex"/>
    <property type="evidence" value="ECO:0007669"/>
    <property type="project" value="TreeGrafter"/>
</dbReference>
<sequence>MSANHQLAAKYLLLQMKGKHKEAEEFQRQVDRMKQNSKEELTGMQEGYTSRYRAEHQNVMSESFFTLHMFHILLSDMSHTLQRRKDESDDMHLAQTIMKNKRFTLSGQADDEYDYDGAPQRKPKNKGGSNDRRIKTQQERCEFCFGNPDRPNHLVLSIANHTYLMLPQRQHVVEGHCCIVTMQHESAIRGVDNKVWDEIRNFKKSHYDNKDVVLIETVMGLAQQGRHCLVECIPLPRDVARQALIYFKKAVDDAEDEWSQHDAKKLIDTSKKGLRGSTSMSNDEKQFNGNIGLDVLRGMLHLADEDMYRPS</sequence>
<name>A0A7N0T1W2_KALFE</name>
<evidence type="ECO:0000256" key="2">
    <source>
        <dbReference type="SAM" id="MobiDB-lite"/>
    </source>
</evidence>
<dbReference type="EnsemblPlants" id="Kaladp0018s0243.1.v1.1">
    <property type="protein sequence ID" value="Kaladp0018s0243.1.v1.1"/>
    <property type="gene ID" value="Kaladp0018s0243.v1.1"/>
</dbReference>
<keyword evidence="5" id="KW-1185">Reference proteome</keyword>
<feature type="domain" description="Cwf19-like C-terminal" evidence="3">
    <location>
        <begin position="130"/>
        <end position="248"/>
    </location>
</feature>
<evidence type="ECO:0000259" key="3">
    <source>
        <dbReference type="Pfam" id="PF04677"/>
    </source>
</evidence>
<evidence type="ECO:0000313" key="4">
    <source>
        <dbReference type="EnsemblPlants" id="Kaladp0018s0243.1.v1.1"/>
    </source>
</evidence>
<dbReference type="PANTHER" id="PTHR12072">
    <property type="entry name" value="CWF19, CELL CYCLE CONTROL PROTEIN"/>
    <property type="match status" value="1"/>
</dbReference>
<dbReference type="Gramene" id="Kaladp0018s0243.1.v1.1">
    <property type="protein sequence ID" value="Kaladp0018s0243.1.v1.1"/>
    <property type="gene ID" value="Kaladp0018s0243.v1.1"/>
</dbReference>
<dbReference type="InterPro" id="IPR006768">
    <property type="entry name" value="Cwf19-like_C_dom-1"/>
</dbReference>
<accession>A0A7N0T1W2</accession>
<dbReference type="OMA" id="CLIRIFA"/>
<feature type="region of interest" description="Disordered" evidence="2">
    <location>
        <begin position="108"/>
        <end position="133"/>
    </location>
</feature>
<dbReference type="Pfam" id="PF04677">
    <property type="entry name" value="CwfJ_C_1"/>
    <property type="match status" value="1"/>
</dbReference>
<dbReference type="PANTHER" id="PTHR12072:SF5">
    <property type="entry name" value="CWF19-LIKE PROTEIN 2"/>
    <property type="match status" value="1"/>
</dbReference>
<organism evidence="4 5">
    <name type="scientific">Kalanchoe fedtschenkoi</name>
    <name type="common">Lavender scallops</name>
    <name type="synonym">South American air plant</name>
    <dbReference type="NCBI Taxonomy" id="63787"/>
    <lineage>
        <taxon>Eukaryota</taxon>
        <taxon>Viridiplantae</taxon>
        <taxon>Streptophyta</taxon>
        <taxon>Embryophyta</taxon>
        <taxon>Tracheophyta</taxon>
        <taxon>Spermatophyta</taxon>
        <taxon>Magnoliopsida</taxon>
        <taxon>eudicotyledons</taxon>
        <taxon>Gunneridae</taxon>
        <taxon>Pentapetalae</taxon>
        <taxon>Saxifragales</taxon>
        <taxon>Crassulaceae</taxon>
        <taxon>Kalanchoe</taxon>
    </lineage>
</organism>
<reference evidence="4" key="1">
    <citation type="submission" date="2021-01" db="UniProtKB">
        <authorList>
            <consortium name="EnsemblPlants"/>
        </authorList>
    </citation>
    <scope>IDENTIFICATION</scope>
</reference>
<dbReference type="InterPro" id="IPR040194">
    <property type="entry name" value="Cwf19-like"/>
</dbReference>
<proteinExistence type="inferred from homology"/>
<dbReference type="GO" id="GO:0000398">
    <property type="term" value="P:mRNA splicing, via spliceosome"/>
    <property type="evidence" value="ECO:0007669"/>
    <property type="project" value="TreeGrafter"/>
</dbReference>
<dbReference type="AlphaFoldDB" id="A0A7N0T1W2"/>
<protein>
    <recommendedName>
        <fullName evidence="3">Cwf19-like C-terminal domain-containing protein</fullName>
    </recommendedName>
</protein>
<dbReference type="Proteomes" id="UP000594263">
    <property type="component" value="Unplaced"/>
</dbReference>
<evidence type="ECO:0000313" key="5">
    <source>
        <dbReference type="Proteomes" id="UP000594263"/>
    </source>
</evidence>
<comment type="similarity">
    <text evidence="1">Belongs to the CWF19 family.</text>
</comment>
<evidence type="ECO:0000256" key="1">
    <source>
        <dbReference type="ARBA" id="ARBA00006795"/>
    </source>
</evidence>